<keyword evidence="2" id="KW-0808">Transferase</keyword>
<dbReference type="OrthoDB" id="423221at2759"/>
<feature type="compositionally biased region" description="Basic and acidic residues" evidence="6">
    <location>
        <begin position="2037"/>
        <end position="2047"/>
    </location>
</feature>
<dbReference type="Proteomes" id="UP000000560">
    <property type="component" value="Chromosome I"/>
</dbReference>
<dbReference type="InterPro" id="IPR029063">
    <property type="entry name" value="SAM-dependent_MTases_sf"/>
</dbReference>
<feature type="compositionally biased region" description="Basic and acidic residues" evidence="6">
    <location>
        <begin position="1971"/>
        <end position="1983"/>
    </location>
</feature>
<evidence type="ECO:0000256" key="6">
    <source>
        <dbReference type="SAM" id="MobiDB-lite"/>
    </source>
</evidence>
<evidence type="ECO:0000256" key="4">
    <source>
        <dbReference type="ARBA" id="ARBA00022801"/>
    </source>
</evidence>
<keyword evidence="9" id="KW-1185">Reference proteome</keyword>
<dbReference type="CDD" id="cd18793">
    <property type="entry name" value="SF2_C_SNF"/>
    <property type="match status" value="1"/>
</dbReference>
<dbReference type="GO" id="GO:0016787">
    <property type="term" value="F:hydrolase activity"/>
    <property type="evidence" value="ECO:0007669"/>
    <property type="project" value="UniProtKB-KW"/>
</dbReference>
<dbReference type="Pfam" id="PF00145">
    <property type="entry name" value="DNA_methylase"/>
    <property type="match status" value="1"/>
</dbReference>
<sequence>MPAKRKPPVIATLASSRSRRYPHQSGTVPEPAHQSEFRLEPGPDLQIRLKVEVEAEFGLHGTRHHQPKPFTQDGSTISARQFRPGELEPLSKYEDVSNEDDNDGSNVAKRPRMVVVLRLPLSLNKPGPRFQSVQRAHDTSVTATDPYPDSGAYRAALKREHPNSIVATSAVKRPRRSPRFQQSNAGQLEAADEVLDGAKAHQGVAGVKNKIPSATNNTLPSPSKMVAAMARSSIIQFSFSSTGCRIPSLDDNNTDQGPSRLDPNTPELIRSQPYSGRMRPRTQLAQHLPPLYKLSDIFKSLTERAIDLGLDKVLTHLGNRRLRVATVCSGTESPLLALEMVKENLQKYFNRDLDFKHLFSAEIVPYKQAYIERNFRPRLLFRDVAELKDRVARTAYGSLEKVPKNADMLIAGFSCVDFSGLNNYRKELDETGESGDTFWGIICYAKIYRPRMVILENVKTAPWAKIEGHWNDIDYVAVHSDVDTKAYYLPQTRERGYMFCVDKRLLSHLAQNHHGLGLDADEIGLNMRREWVDTLAAFKRPASSPAGMFLLDAEDRRLEQIEKDMAQKIVASAATVRATVNWDRYQVRHQGYRLKQGLGHRRPISKSQDDGTCKMPDFAWQVWMRSLPERVRCLELSQGLDREMDSRAFGIVGCITPCGIPYMTTRGGPLCGLESLALQGLPLDRLLLTQESQRELQDLAGNAMSSTVVGAAILSALIAGHKVLRKGDFSQTSKPTSRTQKSRITPQGDVALTSSNMHLDPDTVIDILKLREQATTSARYCVCEGHNSIRATCSECSGNPQHAYERWLDLPRTVPLDFVSSLRSILPGRLAVRGITPDSYKELKSNSYIPAKCWSEFLDAVFRAVGDELRFSDINRSECWTVTYDGKYSVLKLVIEPFGSITWLFFAKPRETDPALCLIREVLSKPVARMTLPVPSHQAGSTSSSILEGGTWEICAPLSSSCSLKFFGTGSKVDSYEARCGLQLPAYQNSQVWSHIIVHGADKDIKDLEVDVRGTYELLPDCGTANSCLHRRPATAGGNPTIYLFLDPTKLGEPTNDSFVFALEHRRIPGYATRMTIAEVSHTWRSSKATDKAETVIIYYRKWIPCPLISLQPYSRETGSSIQCYTLDSNASVAITNGECHNANVTLLAFTIPAGVATSDSHSPWFAREWEAINPIDCPELLRENAWLLQRAAGYSDFCEWNQIVEANIQGPCRVCVPPKPGILWGRDAKGRVKAYEDPYGAARYEREIKSRPSAFLIFRRECYQDIKAISAELRVTINVQTLLHQAYGRLPHVQTGSPAASFYWRLVPNSYDVRDCLYPKFELRSNRNDPQASQPPQFTLEGRPKLRPEQLRSLSWMIAQEKENVEPFIEEETEEALLGSLMWRAEGRVTVPKTVRGGILADDVGYGKTAIILGLLDASFANLNIDLSVSLNSTGFVPSRATLIVVPRIMVQQWRAEIAKFLGDKYNVLAFSSAAALRKTSIGDIRNSDIILVSRSVFDTAAYYQHLRRYAGASEAPDKPGRKFDDWFHLAHGFMKQHVRVLAESGPLAFLQSLRNRRAPTKYPETHQYAPSKRLRGKQYALANKDRDFEMKDDRPYAEISSNEESSGTSDGEYGNPIMLKAKIDHLLRLIPPKQFKKNEGLAGEQSSSHGEIEDDWKGFGIDGETQSWEAVLGLPFHAFHFNRLVIDEFTYAKMDRLTQLLTLQARSKWFLSGTPPLNDFEDVNTIAPFLGVHLGIDAEDDINSQHFRLKELRKQRSDAETFQAFRAPRSEAWHRRRHELAQIFLDRFARRNVAEIDEIPATEHIVLVRQSPAEKVIYLELYKQLMTYNRQLRRVNGRGGDQAERIDEIIAYSSTPEEALLKRCTSLALQGRWDDDGQPEAATCASLIRTREEQLDQTKNALNNKLKLAAWLYCSCKHEHDKFSQFMNSVIMHNFGDKSVTEEVDPLLTMAVKESKRSDWRFFYSGSDSDQKTGDEGQHGDVDEDSETIEEEDEDELVLKQKGLGGQRKTQSRFTAESKLKPRHKQKSKAKPTLTRKDENKKNKSEPLLPTKPTEPREFDSELRDVTGVLRKLVVEWVHRKRALRFLTAVRKIQTNPNPQAIPACDNCQTQPGVLSKLNILGSCGHALCSNSDCTQKTLEKEECVVEGCRGSGKNFNIINAMTLGCDTTSTPTAMSSDGDSNGDIDRSSKHGGTKLEALINIITKFPVEERALLFVQFPDLMTVASMALSSAGIKHIIITPTDQKTSSKIEKFQKEGFGDTKVLILNLGNEMAAGLNLQCANHVIFLSPFLAETQYDYDSVMIQAVGRSRRYGQTRHVHIYHLLAKMTIDVNVFQERRGNKVLVERGGRATLLDAEEAAEDETMTCQGPAMVVENAI</sequence>
<feature type="compositionally biased region" description="Basic residues" evidence="6">
    <location>
        <begin position="2023"/>
        <end position="2032"/>
    </location>
</feature>
<dbReference type="GeneID" id="2871021"/>
<evidence type="ECO:0000256" key="1">
    <source>
        <dbReference type="ARBA" id="ARBA00022603"/>
    </source>
</evidence>
<dbReference type="Gene3D" id="3.40.50.150">
    <property type="entry name" value="Vaccinia Virus protein VP39"/>
    <property type="match status" value="1"/>
</dbReference>
<dbReference type="OMA" id="SMIPYIT"/>
<keyword evidence="8" id="KW-0347">Helicase</keyword>
<dbReference type="PANTHER" id="PTHR45626">
    <property type="entry name" value="TRANSCRIPTION TERMINATION FACTOR 2-RELATED"/>
    <property type="match status" value="1"/>
</dbReference>
<dbReference type="Gene3D" id="3.40.50.10810">
    <property type="entry name" value="Tandem AAA-ATPase domain"/>
    <property type="match status" value="1"/>
</dbReference>
<feature type="compositionally biased region" description="Basic and acidic residues" evidence="6">
    <location>
        <begin position="33"/>
        <end position="43"/>
    </location>
</feature>
<dbReference type="SMART" id="SM00487">
    <property type="entry name" value="DEXDc"/>
    <property type="match status" value="1"/>
</dbReference>
<evidence type="ECO:0000256" key="2">
    <source>
        <dbReference type="ARBA" id="ARBA00022679"/>
    </source>
</evidence>
<accession>Q5B054</accession>
<organism evidence="8 9">
    <name type="scientific">Emericella nidulans (strain FGSC A4 / ATCC 38163 / CBS 112.46 / NRRL 194 / M139)</name>
    <name type="common">Aspergillus nidulans</name>
    <dbReference type="NCBI Taxonomy" id="227321"/>
    <lineage>
        <taxon>Eukaryota</taxon>
        <taxon>Fungi</taxon>
        <taxon>Dikarya</taxon>
        <taxon>Ascomycota</taxon>
        <taxon>Pezizomycotina</taxon>
        <taxon>Eurotiomycetes</taxon>
        <taxon>Eurotiomycetidae</taxon>
        <taxon>Eurotiales</taxon>
        <taxon>Aspergillaceae</taxon>
        <taxon>Aspergillus</taxon>
        <taxon>Aspergillus subgen. Nidulantes</taxon>
    </lineage>
</organism>
<feature type="region of interest" description="Disordered" evidence="6">
    <location>
        <begin position="1594"/>
        <end position="1616"/>
    </location>
</feature>
<feature type="region of interest" description="Disordered" evidence="6">
    <location>
        <begin position="86"/>
        <end position="106"/>
    </location>
</feature>
<evidence type="ECO:0000256" key="3">
    <source>
        <dbReference type="ARBA" id="ARBA00022741"/>
    </source>
</evidence>
<dbReference type="PANTHER" id="PTHR45626:SF26">
    <property type="entry name" value="FAMILY HELICASE, PUTATIVE (AFU_ORTHOLOGUE AFUA_2G09120)-RELATED"/>
    <property type="match status" value="1"/>
</dbReference>
<dbReference type="GO" id="GO:0008094">
    <property type="term" value="F:ATP-dependent activity, acting on DNA"/>
    <property type="evidence" value="ECO:0000318"/>
    <property type="project" value="GO_Central"/>
</dbReference>
<feature type="compositionally biased region" description="Basic and acidic residues" evidence="6">
    <location>
        <begin position="86"/>
        <end position="95"/>
    </location>
</feature>
<dbReference type="GO" id="GO:0005524">
    <property type="term" value="F:ATP binding"/>
    <property type="evidence" value="ECO:0007669"/>
    <property type="project" value="UniProtKB-KW"/>
</dbReference>
<dbReference type="InterPro" id="IPR027417">
    <property type="entry name" value="P-loop_NTPase"/>
</dbReference>
<dbReference type="Pfam" id="PF00271">
    <property type="entry name" value="Helicase_C"/>
    <property type="match status" value="1"/>
</dbReference>
<dbReference type="KEGG" id="ani:ANIA_06076"/>
<dbReference type="InterPro" id="IPR000330">
    <property type="entry name" value="SNF2_N"/>
</dbReference>
<dbReference type="SUPFAM" id="SSF53335">
    <property type="entry name" value="S-adenosyl-L-methionine-dependent methyltransferases"/>
    <property type="match status" value="1"/>
</dbReference>
<dbReference type="InterPro" id="IPR001650">
    <property type="entry name" value="Helicase_C-like"/>
</dbReference>
<dbReference type="InterPro" id="IPR014001">
    <property type="entry name" value="Helicase_ATP-bd"/>
</dbReference>
<evidence type="ECO:0000313" key="8">
    <source>
        <dbReference type="EMBL" id="CBF70236.1"/>
    </source>
</evidence>
<keyword evidence="4" id="KW-0378">Hydrolase</keyword>
<reference evidence="9" key="2">
    <citation type="journal article" date="2009" name="Fungal Genet. Biol.">
        <title>The 2008 update of the Aspergillus nidulans genome annotation: a community effort.</title>
        <authorList>
            <person name="Wortman J.R."/>
            <person name="Gilsenan J.M."/>
            <person name="Joardar V."/>
            <person name="Deegan J."/>
            <person name="Clutterbuck J."/>
            <person name="Andersen M.R."/>
            <person name="Archer D."/>
            <person name="Bencina M."/>
            <person name="Braus G."/>
            <person name="Coutinho P."/>
            <person name="von Dohren H."/>
            <person name="Doonan J."/>
            <person name="Driessen A.J."/>
            <person name="Durek P."/>
            <person name="Espeso E."/>
            <person name="Fekete E."/>
            <person name="Flipphi M."/>
            <person name="Estrada C.G."/>
            <person name="Geysens S."/>
            <person name="Goldman G."/>
            <person name="de Groot P.W."/>
            <person name="Hansen K."/>
            <person name="Harris S.D."/>
            <person name="Heinekamp T."/>
            <person name="Helmstaedt K."/>
            <person name="Henrissat B."/>
            <person name="Hofmann G."/>
            <person name="Homan T."/>
            <person name="Horio T."/>
            <person name="Horiuchi H."/>
            <person name="James S."/>
            <person name="Jones M."/>
            <person name="Karaffa L."/>
            <person name="Karanyi Z."/>
            <person name="Kato M."/>
            <person name="Keller N."/>
            <person name="Kelly D.E."/>
            <person name="Kiel J.A."/>
            <person name="Kim J.M."/>
            <person name="van der Klei I.J."/>
            <person name="Klis F.M."/>
            <person name="Kovalchuk A."/>
            <person name="Krasevec N."/>
            <person name="Kubicek C.P."/>
            <person name="Liu B."/>
            <person name="Maccabe A."/>
            <person name="Meyer V."/>
            <person name="Mirabito P."/>
            <person name="Miskei M."/>
            <person name="Mos M."/>
            <person name="Mullins J."/>
            <person name="Nelson D.R."/>
            <person name="Nielsen J."/>
            <person name="Oakley B.R."/>
            <person name="Osmani S.A."/>
            <person name="Pakula T."/>
            <person name="Paszewski A."/>
            <person name="Paulsen I."/>
            <person name="Pilsyk S."/>
            <person name="Pocsi I."/>
            <person name="Punt P.J."/>
            <person name="Ram A.F."/>
            <person name="Ren Q."/>
            <person name="Robellet X."/>
            <person name="Robson G."/>
            <person name="Seiboth B."/>
            <person name="van Solingen P."/>
            <person name="Specht T."/>
            <person name="Sun J."/>
            <person name="Taheri-Talesh N."/>
            <person name="Takeshita N."/>
            <person name="Ussery D."/>
            <person name="vanKuyk P.A."/>
            <person name="Visser H."/>
            <person name="van de Vondervoort P.J."/>
            <person name="de Vries R.P."/>
            <person name="Walton J."/>
            <person name="Xiang X."/>
            <person name="Xiong Y."/>
            <person name="Zeng A.P."/>
            <person name="Brandt B.W."/>
            <person name="Cornell M.J."/>
            <person name="van den Hondel C.A."/>
            <person name="Visser J."/>
            <person name="Oliver S.G."/>
            <person name="Turner G."/>
        </authorList>
    </citation>
    <scope>GENOME REANNOTATION</scope>
    <source>
        <strain evidence="9">FGSC A4 / ATCC 38163 / CBS 112.46 / NRRL 194 / M139</strain>
    </source>
</reference>
<feature type="region of interest" description="Disordered" evidence="6">
    <location>
        <begin position="246"/>
        <end position="273"/>
    </location>
</feature>
<dbReference type="Pfam" id="PF00176">
    <property type="entry name" value="SNF2-rel_dom"/>
    <property type="match status" value="1"/>
</dbReference>
<dbReference type="HOGENOM" id="CLU_000796_0_0_1"/>
<evidence type="ECO:0000256" key="5">
    <source>
        <dbReference type="ARBA" id="ARBA00022840"/>
    </source>
</evidence>
<proteinExistence type="predicted"/>
<name>Q5B054_EMENI</name>
<keyword evidence="1" id="KW-0489">Methyltransferase</keyword>
<dbReference type="GO" id="GO:0004386">
    <property type="term" value="F:helicase activity"/>
    <property type="evidence" value="ECO:0007669"/>
    <property type="project" value="UniProtKB-KW"/>
</dbReference>
<dbReference type="InterPro" id="IPR049730">
    <property type="entry name" value="SNF2/RAD54-like_C"/>
</dbReference>
<dbReference type="Gene3D" id="3.40.50.300">
    <property type="entry name" value="P-loop containing nucleotide triphosphate hydrolases"/>
    <property type="match status" value="1"/>
</dbReference>
<dbReference type="GO" id="GO:0006281">
    <property type="term" value="P:DNA repair"/>
    <property type="evidence" value="ECO:0000318"/>
    <property type="project" value="GO_Central"/>
</dbReference>
<keyword evidence="5" id="KW-0067">ATP-binding</keyword>
<accession>C8V2S6</accession>
<gene>
    <name evidence="8" type="ORF">ANIA_06076</name>
</gene>
<feature type="compositionally biased region" description="Polar residues" evidence="6">
    <location>
        <begin position="131"/>
        <end position="143"/>
    </location>
</feature>
<feature type="region of interest" description="Disordered" evidence="6">
    <location>
        <begin position="128"/>
        <end position="148"/>
    </location>
</feature>
<feature type="region of interest" description="Disordered" evidence="6">
    <location>
        <begin position="1"/>
        <end position="43"/>
    </location>
</feature>
<feature type="domain" description="Helicase ATP-binding" evidence="7">
    <location>
        <begin position="1343"/>
        <end position="1758"/>
    </location>
</feature>
<dbReference type="InterPro" id="IPR038718">
    <property type="entry name" value="SNF2-like_sf"/>
</dbReference>
<feature type="compositionally biased region" description="Polar residues" evidence="6">
    <location>
        <begin position="1601"/>
        <end position="1611"/>
    </location>
</feature>
<dbReference type="eggNOG" id="KOG0298">
    <property type="taxonomic scope" value="Eukaryota"/>
</dbReference>
<dbReference type="STRING" id="227321.Q5B054"/>
<dbReference type="RefSeq" id="XP_663680.1">
    <property type="nucleotide sequence ID" value="XM_658588.1"/>
</dbReference>
<dbReference type="GO" id="GO:0005634">
    <property type="term" value="C:nucleus"/>
    <property type="evidence" value="ECO:0000318"/>
    <property type="project" value="GO_Central"/>
</dbReference>
<dbReference type="InterPro" id="IPR050628">
    <property type="entry name" value="SNF2_RAD54_helicase_TF"/>
</dbReference>
<protein>
    <submittedName>
        <fullName evidence="8">SNF2 family helicase, putative (AFU_orthologue AFUA_2G09120)</fullName>
    </submittedName>
</protein>
<evidence type="ECO:0000259" key="7">
    <source>
        <dbReference type="SMART" id="SM00487"/>
    </source>
</evidence>
<dbReference type="GO" id="GO:0008168">
    <property type="term" value="F:methyltransferase activity"/>
    <property type="evidence" value="ECO:0007669"/>
    <property type="project" value="UniProtKB-KW"/>
</dbReference>
<dbReference type="InterPro" id="IPR001525">
    <property type="entry name" value="C5_MeTfrase"/>
</dbReference>
<dbReference type="EMBL" id="BN001301">
    <property type="protein sequence ID" value="CBF70236.1"/>
    <property type="molecule type" value="Genomic_DNA"/>
</dbReference>
<evidence type="ECO:0000313" key="9">
    <source>
        <dbReference type="Proteomes" id="UP000000560"/>
    </source>
</evidence>
<keyword evidence="3" id="KW-0547">Nucleotide-binding</keyword>
<dbReference type="SUPFAM" id="SSF52540">
    <property type="entry name" value="P-loop containing nucleoside triphosphate hydrolases"/>
    <property type="match status" value="2"/>
</dbReference>
<feature type="region of interest" description="Disordered" evidence="6">
    <location>
        <begin position="1968"/>
        <end position="2060"/>
    </location>
</feature>
<reference evidence="9" key="1">
    <citation type="journal article" date="2005" name="Nature">
        <title>Sequencing of Aspergillus nidulans and comparative analysis with A. fumigatus and A. oryzae.</title>
        <authorList>
            <person name="Galagan J.E."/>
            <person name="Calvo S.E."/>
            <person name="Cuomo C."/>
            <person name="Ma L.J."/>
            <person name="Wortman J.R."/>
            <person name="Batzoglou S."/>
            <person name="Lee S.I."/>
            <person name="Basturkmen M."/>
            <person name="Spevak C.C."/>
            <person name="Clutterbuck J."/>
            <person name="Kapitonov V."/>
            <person name="Jurka J."/>
            <person name="Scazzocchio C."/>
            <person name="Farman M."/>
            <person name="Butler J."/>
            <person name="Purcell S."/>
            <person name="Harris S."/>
            <person name="Braus G.H."/>
            <person name="Draht O."/>
            <person name="Busch S."/>
            <person name="D'Enfert C."/>
            <person name="Bouchier C."/>
            <person name="Goldman G.H."/>
            <person name="Bell-Pedersen D."/>
            <person name="Griffiths-Jones S."/>
            <person name="Doonan J.H."/>
            <person name="Yu J."/>
            <person name="Vienken K."/>
            <person name="Pain A."/>
            <person name="Freitag M."/>
            <person name="Selker E.U."/>
            <person name="Archer D.B."/>
            <person name="Penalva M.A."/>
            <person name="Oakley B.R."/>
            <person name="Momany M."/>
            <person name="Tanaka T."/>
            <person name="Kumagai T."/>
            <person name="Asai K."/>
            <person name="Machida M."/>
            <person name="Nierman W.C."/>
            <person name="Denning D.W."/>
            <person name="Caddick M."/>
            <person name="Hynes M."/>
            <person name="Paoletti M."/>
            <person name="Fischer R."/>
            <person name="Miller B."/>
            <person name="Dyer P."/>
            <person name="Sachs M.S."/>
            <person name="Osmani S.A."/>
            <person name="Birren B.W."/>
        </authorList>
    </citation>
    <scope>NUCLEOTIDE SEQUENCE [LARGE SCALE GENOMIC DNA]</scope>
    <source>
        <strain evidence="9">FGSC A4 / ATCC 38163 / CBS 112.46 / NRRL 194 / M139</strain>
    </source>
</reference>
<feature type="compositionally biased region" description="Acidic residues" evidence="6">
    <location>
        <begin position="1984"/>
        <end position="1998"/>
    </location>
</feature>
<dbReference type="InParanoid" id="Q5B054"/>
<dbReference type="GO" id="GO:0032259">
    <property type="term" value="P:methylation"/>
    <property type="evidence" value="ECO:0007669"/>
    <property type="project" value="UniProtKB-KW"/>
</dbReference>